<evidence type="ECO:0000313" key="1">
    <source>
        <dbReference type="EMBL" id="EOH96384.1"/>
    </source>
</evidence>
<reference evidence="1 2" key="1">
    <citation type="submission" date="2013-02" db="EMBL/GenBank/DDBJ databases">
        <title>The Genome Sequence of Enterococcus pallens BAA-351.</title>
        <authorList>
            <consortium name="The Broad Institute Genome Sequencing Platform"/>
            <consortium name="The Broad Institute Genome Sequencing Center for Infectious Disease"/>
            <person name="Earl A.M."/>
            <person name="Gilmore M.S."/>
            <person name="Lebreton F."/>
            <person name="Walker B."/>
            <person name="Young S.K."/>
            <person name="Zeng Q."/>
            <person name="Gargeya S."/>
            <person name="Fitzgerald M."/>
            <person name="Haas B."/>
            <person name="Abouelleil A."/>
            <person name="Alvarado L."/>
            <person name="Arachchi H.M."/>
            <person name="Berlin A.M."/>
            <person name="Chapman S.B."/>
            <person name="Dewar J."/>
            <person name="Goldberg J."/>
            <person name="Griggs A."/>
            <person name="Gujja S."/>
            <person name="Hansen M."/>
            <person name="Howarth C."/>
            <person name="Imamovic A."/>
            <person name="Larimer J."/>
            <person name="McCowan C."/>
            <person name="Murphy C."/>
            <person name="Neiman D."/>
            <person name="Pearson M."/>
            <person name="Priest M."/>
            <person name="Roberts A."/>
            <person name="Saif S."/>
            <person name="Shea T."/>
            <person name="Sisk P."/>
            <person name="Sykes S."/>
            <person name="Wortman J."/>
            <person name="Nusbaum C."/>
            <person name="Birren B."/>
        </authorList>
    </citation>
    <scope>NUCLEOTIDE SEQUENCE [LARGE SCALE GENOMIC DNA]</scope>
    <source>
        <strain evidence="1 2">ATCC BAA-351</strain>
    </source>
</reference>
<accession>R2T818</accession>
<dbReference type="HOGENOM" id="CLU_157130_0_0_9"/>
<dbReference type="Proteomes" id="UP000013782">
    <property type="component" value="Unassembled WGS sequence"/>
</dbReference>
<sequence length="135" mass="15977">MNVVGNKERLKKMNDYLIDNIETLTSLEVFEDSIGESTLKRIEDETDGKNYFIYETGGFSRSPNKNELRQVVLLRFYSERRDDLDEISLDIIDELEGSLYEFQYSNKNSIQLGKEDKYVDEIEFFFLRKLMRNGC</sequence>
<evidence type="ECO:0000313" key="2">
    <source>
        <dbReference type="Proteomes" id="UP000013782"/>
    </source>
</evidence>
<keyword evidence="2" id="KW-1185">Reference proteome</keyword>
<comment type="caution">
    <text evidence="1">The sequence shown here is derived from an EMBL/GenBank/DDBJ whole genome shotgun (WGS) entry which is preliminary data.</text>
</comment>
<organism evidence="1 2">
    <name type="scientific">Enterococcus pallens ATCC BAA-351</name>
    <dbReference type="NCBI Taxonomy" id="1158607"/>
    <lineage>
        <taxon>Bacteria</taxon>
        <taxon>Bacillati</taxon>
        <taxon>Bacillota</taxon>
        <taxon>Bacilli</taxon>
        <taxon>Lactobacillales</taxon>
        <taxon>Enterococcaceae</taxon>
        <taxon>Enterococcus</taxon>
    </lineage>
</organism>
<dbReference type="EMBL" id="AJAQ01000008">
    <property type="protein sequence ID" value="EOH96384.1"/>
    <property type="molecule type" value="Genomic_DNA"/>
</dbReference>
<proteinExistence type="predicted"/>
<dbReference type="eggNOG" id="ENOG50307R2">
    <property type="taxonomic scope" value="Bacteria"/>
</dbReference>
<name>R2T818_9ENTE</name>
<protein>
    <submittedName>
        <fullName evidence="1">Uncharacterized protein</fullName>
    </submittedName>
</protein>
<dbReference type="AlphaFoldDB" id="R2T818"/>
<gene>
    <name evidence="1" type="ORF">UAU_01035</name>
</gene>